<proteinExistence type="predicted"/>
<feature type="region of interest" description="Disordered" evidence="1">
    <location>
        <begin position="336"/>
        <end position="368"/>
    </location>
</feature>
<feature type="compositionally biased region" description="Basic and acidic residues" evidence="1">
    <location>
        <begin position="152"/>
        <end position="176"/>
    </location>
</feature>
<keyword evidence="3" id="KW-1185">Reference proteome</keyword>
<feature type="region of interest" description="Disordered" evidence="1">
    <location>
        <begin position="123"/>
        <end position="176"/>
    </location>
</feature>
<dbReference type="eggNOG" id="ENOG5032WDQ">
    <property type="taxonomic scope" value="Bacteria"/>
</dbReference>
<evidence type="ECO:0000313" key="3">
    <source>
        <dbReference type="Proteomes" id="UP000011058"/>
    </source>
</evidence>
<dbReference type="OrthoDB" id="965991at2"/>
<reference evidence="2 3" key="1">
    <citation type="journal article" date="2012" name="J. Bacteriol.">
        <title>Genome Sequence of Fibrella aestuarina BUZ 2T, a Filamentous Marine Bacterium.</title>
        <authorList>
            <person name="Filippini M."/>
            <person name="Qi W."/>
            <person name="Blom J."/>
            <person name="Goesmann A."/>
            <person name="Smits T.H."/>
            <person name="Bagheri H.C."/>
        </authorList>
    </citation>
    <scope>NUCLEOTIDE SEQUENCE [LARGE SCALE GENOMIC DNA]</scope>
    <source>
        <strain evidence="3">BUZ 2T</strain>
    </source>
</reference>
<name>I0KCR7_9BACT</name>
<sequence length="368" mass="41219">MSDYDIFKLNRRWWNFYSRYPGKRNPSMGLLYYWLVESANQERWPAQFEMAPKTAMDAIGVQSRTTYDKLLDQLSAWGFITVKRRGLNQHVPQLIALSKNDKASDEAIHAVFDRALSNFDKAADKAAGEATDTEADPKPDDEPAGLPTALPENDKADDRPTENALPENDKADDKADGFALSNFDKAAGGVPIELKHVNPEHTQSPAGERADGREPVDGIDPAFLTDPAEPKPGDGQPPKAPPGSGAPPRIDPYRGIKERAEACNVPFSRWFKAYDYNATMNQAMQAWIALTDDERELAMQHTPEYVRSKPQKQFRGYPVNYLIEKKFNDEIVYRNAKENPKSNPGTGSRAKLNRSTTQRDDISIDGDF</sequence>
<protein>
    <submittedName>
        <fullName evidence="2">Uncharacterized protein</fullName>
    </submittedName>
</protein>
<gene>
    <name evidence="2" type="ORF">FAES_3914</name>
</gene>
<evidence type="ECO:0000256" key="1">
    <source>
        <dbReference type="SAM" id="MobiDB-lite"/>
    </source>
</evidence>
<dbReference type="STRING" id="1166018.FAES_3914"/>
<accession>I0KCR7</accession>
<dbReference type="RefSeq" id="WP_015333019.1">
    <property type="nucleotide sequence ID" value="NC_020054.1"/>
</dbReference>
<feature type="region of interest" description="Disordered" evidence="1">
    <location>
        <begin position="195"/>
        <end position="252"/>
    </location>
</feature>
<dbReference type="Proteomes" id="UP000011058">
    <property type="component" value="Chromosome"/>
</dbReference>
<dbReference type="KEGG" id="fae:FAES_3914"/>
<dbReference type="AlphaFoldDB" id="I0KCR7"/>
<organism evidence="2 3">
    <name type="scientific">Fibrella aestuarina BUZ 2</name>
    <dbReference type="NCBI Taxonomy" id="1166018"/>
    <lineage>
        <taxon>Bacteria</taxon>
        <taxon>Pseudomonadati</taxon>
        <taxon>Bacteroidota</taxon>
        <taxon>Cytophagia</taxon>
        <taxon>Cytophagales</taxon>
        <taxon>Spirosomataceae</taxon>
        <taxon>Fibrella</taxon>
    </lineage>
</organism>
<dbReference type="HOGENOM" id="CLU_751741_0_0_10"/>
<dbReference type="EMBL" id="HE796683">
    <property type="protein sequence ID" value="CCH01920.1"/>
    <property type="molecule type" value="Genomic_DNA"/>
</dbReference>
<evidence type="ECO:0000313" key="2">
    <source>
        <dbReference type="EMBL" id="CCH01920.1"/>
    </source>
</evidence>